<accession>A0ABN3P7Y9</accession>
<dbReference type="InterPro" id="IPR036390">
    <property type="entry name" value="WH_DNA-bd_sf"/>
</dbReference>
<dbReference type="Gene3D" id="1.10.10.10">
    <property type="entry name" value="Winged helix-like DNA-binding domain superfamily/Winged helix DNA-binding domain"/>
    <property type="match status" value="1"/>
</dbReference>
<reference evidence="2 3" key="1">
    <citation type="journal article" date="2019" name="Int. J. Syst. Evol. Microbiol.">
        <title>The Global Catalogue of Microorganisms (GCM) 10K type strain sequencing project: providing services to taxonomists for standard genome sequencing and annotation.</title>
        <authorList>
            <consortium name="The Broad Institute Genomics Platform"/>
            <consortium name="The Broad Institute Genome Sequencing Center for Infectious Disease"/>
            <person name="Wu L."/>
            <person name="Ma J."/>
        </authorList>
    </citation>
    <scope>NUCLEOTIDE SEQUENCE [LARGE SCALE GENOMIC DNA]</scope>
    <source>
        <strain evidence="2 3">JCM 16365</strain>
    </source>
</reference>
<dbReference type="InterPro" id="IPR052509">
    <property type="entry name" value="Metal_resp_DNA-bind_regulator"/>
</dbReference>
<gene>
    <name evidence="2" type="ORF">GCM10009862_05610</name>
</gene>
<evidence type="ECO:0000313" key="3">
    <source>
        <dbReference type="Proteomes" id="UP001500274"/>
    </source>
</evidence>
<comment type="caution">
    <text evidence="2">The sequence shown here is derived from an EMBL/GenBank/DDBJ whole genome shotgun (WGS) entry which is preliminary data.</text>
</comment>
<protein>
    <submittedName>
        <fullName evidence="2">PadR family transcriptional regulator</fullName>
    </submittedName>
</protein>
<dbReference type="PANTHER" id="PTHR33169">
    <property type="entry name" value="PADR-FAMILY TRANSCRIPTIONAL REGULATOR"/>
    <property type="match status" value="1"/>
</dbReference>
<keyword evidence="3" id="KW-1185">Reference proteome</keyword>
<dbReference type="Pfam" id="PF03551">
    <property type="entry name" value="PadR"/>
    <property type="match status" value="1"/>
</dbReference>
<dbReference type="InterPro" id="IPR036388">
    <property type="entry name" value="WH-like_DNA-bd_sf"/>
</dbReference>
<sequence length="128" mass="13924">MADASYSCFTISVSRIQARQDAQLTRAVLPLLTLQLIRARESYGYELVERLAALGLDVSTGLVYPVLNRMERDGWVTTSSKPSPSGPPRKYFWLTAAGATALADARTQWEQTAAAVDLATSTSGKERA</sequence>
<evidence type="ECO:0000259" key="1">
    <source>
        <dbReference type="Pfam" id="PF03551"/>
    </source>
</evidence>
<dbReference type="Proteomes" id="UP001500274">
    <property type="component" value="Unassembled WGS sequence"/>
</dbReference>
<evidence type="ECO:0000313" key="2">
    <source>
        <dbReference type="EMBL" id="GAA2569701.1"/>
    </source>
</evidence>
<dbReference type="EMBL" id="BAAARI010000003">
    <property type="protein sequence ID" value="GAA2569701.1"/>
    <property type="molecule type" value="Genomic_DNA"/>
</dbReference>
<dbReference type="PANTHER" id="PTHR33169:SF14">
    <property type="entry name" value="TRANSCRIPTIONAL REGULATOR RV3488"/>
    <property type="match status" value="1"/>
</dbReference>
<organism evidence="2 3">
    <name type="scientific">Microbacterium binotii</name>
    <dbReference type="NCBI Taxonomy" id="462710"/>
    <lineage>
        <taxon>Bacteria</taxon>
        <taxon>Bacillati</taxon>
        <taxon>Actinomycetota</taxon>
        <taxon>Actinomycetes</taxon>
        <taxon>Micrococcales</taxon>
        <taxon>Microbacteriaceae</taxon>
        <taxon>Microbacterium</taxon>
    </lineage>
</organism>
<dbReference type="InterPro" id="IPR005149">
    <property type="entry name" value="Tscrpt_reg_PadR_N"/>
</dbReference>
<proteinExistence type="predicted"/>
<name>A0ABN3P7Y9_9MICO</name>
<dbReference type="SUPFAM" id="SSF46785">
    <property type="entry name" value="Winged helix' DNA-binding domain"/>
    <property type="match status" value="1"/>
</dbReference>
<feature type="domain" description="Transcription regulator PadR N-terminal" evidence="1">
    <location>
        <begin position="34"/>
        <end position="103"/>
    </location>
</feature>